<dbReference type="PANTHER" id="PTHR13710:SF154">
    <property type="entry name" value="RECQ HELICASE, PUTATIVE (AFU_ORTHOLOGUE AFUA_6G14720)-RELATED"/>
    <property type="match status" value="1"/>
</dbReference>
<dbReference type="SUPFAM" id="SSF52540">
    <property type="entry name" value="P-loop containing nucleoside triphosphate hydrolases"/>
    <property type="match status" value="1"/>
</dbReference>
<evidence type="ECO:0000256" key="2">
    <source>
        <dbReference type="ARBA" id="ARBA00022741"/>
    </source>
</evidence>
<feature type="region of interest" description="Disordered" evidence="6">
    <location>
        <begin position="771"/>
        <end position="821"/>
    </location>
</feature>
<feature type="compositionally biased region" description="Acidic residues" evidence="6">
    <location>
        <begin position="783"/>
        <end position="798"/>
    </location>
</feature>
<dbReference type="GO" id="GO:0009378">
    <property type="term" value="F:four-way junction helicase activity"/>
    <property type="evidence" value="ECO:0007669"/>
    <property type="project" value="TreeGrafter"/>
</dbReference>
<dbReference type="Proteomes" id="UP000756921">
    <property type="component" value="Unassembled WGS sequence"/>
</dbReference>
<evidence type="ECO:0000313" key="9">
    <source>
        <dbReference type="EMBL" id="KAF9730190.1"/>
    </source>
</evidence>
<evidence type="ECO:0000256" key="3">
    <source>
        <dbReference type="ARBA" id="ARBA00022840"/>
    </source>
</evidence>
<dbReference type="InterPro" id="IPR022698">
    <property type="entry name" value="OrsD"/>
</dbReference>
<evidence type="ECO:0000313" key="10">
    <source>
        <dbReference type="Proteomes" id="UP000756921"/>
    </source>
</evidence>
<name>A0A9P6G9A8_9PLEO</name>
<dbReference type="PROSITE" id="PS51194">
    <property type="entry name" value="HELICASE_CTER"/>
    <property type="match status" value="1"/>
</dbReference>
<organism evidence="9 10">
    <name type="scientific">Paraphaeosphaeria minitans</name>
    <dbReference type="NCBI Taxonomy" id="565426"/>
    <lineage>
        <taxon>Eukaryota</taxon>
        <taxon>Fungi</taxon>
        <taxon>Dikarya</taxon>
        <taxon>Ascomycota</taxon>
        <taxon>Pezizomycotina</taxon>
        <taxon>Dothideomycetes</taxon>
        <taxon>Pleosporomycetidae</taxon>
        <taxon>Pleosporales</taxon>
        <taxon>Massarineae</taxon>
        <taxon>Didymosphaeriaceae</taxon>
        <taxon>Paraphaeosphaeria</taxon>
    </lineage>
</organism>
<comment type="catalytic activity">
    <reaction evidence="4">
        <text>Couples ATP hydrolysis with the unwinding of duplex DNA by translocating in the 3'-5' direction.</text>
        <dbReference type="EC" id="5.6.2.4"/>
    </reaction>
</comment>
<dbReference type="GO" id="GO:0005694">
    <property type="term" value="C:chromosome"/>
    <property type="evidence" value="ECO:0007669"/>
    <property type="project" value="TreeGrafter"/>
</dbReference>
<feature type="region of interest" description="Disordered" evidence="6">
    <location>
        <begin position="40"/>
        <end position="63"/>
    </location>
</feature>
<evidence type="ECO:0000256" key="6">
    <source>
        <dbReference type="SAM" id="MobiDB-lite"/>
    </source>
</evidence>
<dbReference type="GO" id="GO:0000724">
    <property type="term" value="P:double-strand break repair via homologous recombination"/>
    <property type="evidence" value="ECO:0007669"/>
    <property type="project" value="TreeGrafter"/>
</dbReference>
<dbReference type="OrthoDB" id="3943268at2759"/>
<dbReference type="InterPro" id="IPR006598">
    <property type="entry name" value="CAP10"/>
</dbReference>
<dbReference type="EC" id="5.6.2.4" evidence="5"/>
<dbReference type="Pfam" id="PF00271">
    <property type="entry name" value="Helicase_C"/>
    <property type="match status" value="1"/>
</dbReference>
<accession>A0A9P6G9A8</accession>
<evidence type="ECO:0000256" key="5">
    <source>
        <dbReference type="ARBA" id="ARBA00034808"/>
    </source>
</evidence>
<dbReference type="GO" id="GO:0003676">
    <property type="term" value="F:nucleic acid binding"/>
    <property type="evidence" value="ECO:0007669"/>
    <property type="project" value="InterPro"/>
</dbReference>
<dbReference type="Pfam" id="PF00270">
    <property type="entry name" value="DEAD"/>
    <property type="match status" value="1"/>
</dbReference>
<evidence type="ECO:0000259" key="7">
    <source>
        <dbReference type="PROSITE" id="PS51192"/>
    </source>
</evidence>
<feature type="region of interest" description="Disordered" evidence="6">
    <location>
        <begin position="1903"/>
        <end position="1923"/>
    </location>
</feature>
<reference evidence="9" key="1">
    <citation type="journal article" date="2020" name="Mol. Plant Microbe Interact.">
        <title>Genome Sequence of the Biocontrol Agent Coniothyrium minitans strain Conio (IMI 134523).</title>
        <authorList>
            <person name="Patel D."/>
            <person name="Shittu T.A."/>
            <person name="Baroncelli R."/>
            <person name="Muthumeenakshi S."/>
            <person name="Osborne T.H."/>
            <person name="Janganan T.K."/>
            <person name="Sreenivasaprasad S."/>
        </authorList>
    </citation>
    <scope>NUCLEOTIDE SEQUENCE</scope>
    <source>
        <strain evidence="9">Conio</strain>
    </source>
</reference>
<keyword evidence="9" id="KW-0347">Helicase</keyword>
<dbReference type="InterPro" id="IPR011545">
    <property type="entry name" value="DEAD/DEAH_box_helicase_dom"/>
</dbReference>
<keyword evidence="9" id="KW-0378">Hydrolase</keyword>
<dbReference type="InterPro" id="IPR027417">
    <property type="entry name" value="P-loop_NTPase"/>
</dbReference>
<dbReference type="Pfam" id="PF12013">
    <property type="entry name" value="OrsD"/>
    <property type="match status" value="1"/>
</dbReference>
<gene>
    <name evidence="9" type="ORF">PMIN01_12123</name>
</gene>
<keyword evidence="2" id="KW-0547">Nucleotide-binding</keyword>
<evidence type="ECO:0000259" key="8">
    <source>
        <dbReference type="PROSITE" id="PS51194"/>
    </source>
</evidence>
<dbReference type="PANTHER" id="PTHR13710">
    <property type="entry name" value="DNA HELICASE RECQ FAMILY MEMBER"/>
    <property type="match status" value="1"/>
</dbReference>
<feature type="region of interest" description="Disordered" evidence="6">
    <location>
        <begin position="1316"/>
        <end position="1346"/>
    </location>
</feature>
<dbReference type="Pfam" id="PF05686">
    <property type="entry name" value="Glyco_transf_90"/>
    <property type="match status" value="1"/>
</dbReference>
<dbReference type="GO" id="GO:0005737">
    <property type="term" value="C:cytoplasm"/>
    <property type="evidence" value="ECO:0007669"/>
    <property type="project" value="TreeGrafter"/>
</dbReference>
<feature type="domain" description="Helicase ATP-binding" evidence="7">
    <location>
        <begin position="1383"/>
        <end position="1544"/>
    </location>
</feature>
<dbReference type="SMART" id="SM00490">
    <property type="entry name" value="HELICc"/>
    <property type="match status" value="1"/>
</dbReference>
<dbReference type="GO" id="GO:0043138">
    <property type="term" value="F:3'-5' DNA helicase activity"/>
    <property type="evidence" value="ECO:0007669"/>
    <property type="project" value="UniProtKB-EC"/>
</dbReference>
<dbReference type="GO" id="GO:0005524">
    <property type="term" value="F:ATP binding"/>
    <property type="evidence" value="ECO:0007669"/>
    <property type="project" value="UniProtKB-KW"/>
</dbReference>
<protein>
    <recommendedName>
        <fullName evidence="5">DNA 3'-5' helicase</fullName>
        <ecNumber evidence="5">5.6.2.4</ecNumber>
    </recommendedName>
</protein>
<sequence>MLRSRGFTRFGATCILLCVIVFFVVRSRPGYFRAVSPPAPGLPSKGDPIVAPSPSLSPSPQAPPLSEALRTISRFESYGLDSSECNAEFKNLFKEIERAAAHRRSIGNVTQADIAVEWIPDGAIRAMIYRQKLFILEAKLYSAVHPPRAHALLQQIDRAITASPEPIPDIEFSFVVEDRPIEDRIVDEKPTKGRPKRAEPVKKGQKVVRETHTTWGLTRLPIDKEVWIMPDFGYFSWPMDLVGAYEQIRIEIIQNQKRWEDKVPKLLWRGVLWTNKIREKLIEVTRNKQWADVEEIKWEGAAQIPAKFAGVAIPTVDHCAYQYLMHTEGRSYSGRGKYLLNCGSVVIMHESEWIEPYHEVLVTSGPEQNIVQVDRNLTNLDSKIRQLLKNPERAHSIAKNGEKTFRDRYLTPAAQACYWRKLFHAWAEVSFRPDPFEIVNGESRLRGVPFESFVATASPTASQRTPAVAALSLENIDEELCYLERFGVLICRKHATALQNIDVHLLKHHGIKGRDRRELVQYCSRYRLAAPSDILLPLPHEPPIKELGEPLDGIRCRWNCSCSYFTTSLVKLQMHCKKEHGRSWTGNTEALYERVKVQTFFRAGGLQRYFIVNATDRADGPAAASPTATSIISTRLAEWQLTKQLHEEEAQTMSRQVAKTDKTGWFKRTGWLEHLANRNLVHLAHQTRLPDRGDERLRRVAELVELLVERSVKGLSTLARETRRWLRSAKRQEADQRPMARLQNPESQARYASYMVRFVCYYLRIVADEEEGRDSSSSSSSDSDNDSEGMEDSEDDSSSDGSSASTDTRHPIHRRKKADPMKDARELFPWTDEQKTLAQALWACLASEVVEDAQRERQMQMLLESITSFMLVTSGDKPFSNALVHYLAVLGIDTDTHRPRTAKNYSYMLAGVVYCIRVLSIEKLLPAALRDEQTDEDRVRFLQCREKYLSDGAYSPMSEALSLLAYGKYIAFAEGNSGNAYWSKDKTTFYLHGQPIRLNLFRSMAQDMVAEVEQMLWEELLWVTEAADRFSVKLKQLVDDVTFSRRGESFVKHRGNGLDGKLEWMLNQVERSEEGKKLQTARGSWDAHQVRRYLRRVEQFLTLLMVCVHVTSGQPGRGSEITSMRFRNGLLQDRNLFIVDGDVMTVSRYHKSQSQWDKPKIVPRFLPARLGQVVVVYLAYLQPFQEYLNVQVLGGSFSDYVWADDQGPWGTDRLTRALKRETGKRLVVVGESFSKGYQDEVGEAEEAEMGEDEEDLLELQNARTTVVGISNYSVPIDIVKHLSNRSIEAFRPLSTMWHRFLGLDGTQEAGREAWVDDRGTSGRGKRQQRVKEEEGGRSCAVASHKRQRPVRRERDEIIRKAMQQVLGQEDVGFRSMEQEQALHAVLDRQTPLVVVLPTGGGKSLLFSVPACMEDDAVTLVVVPYRALIEDLVARVRRCGIDCIEWKHGEGNPASVVVVSADVGGETFSNGNFLSYANMLNSKGLLRRVVVDECHLIFTSSDWRPKLAMLKNLRLLRCPMVLLTATLPPVREGELAASMLLSCATYIRASTVRPNTRYYVSWCERGKAQETALAMCRRQQQQLGAHQKGVVYCHSKQQCDDMAKALNCMCYHAGDLDRAEQLANWVRDGGLIVATSALGTGVDFPGIVYILHVGMPWSMIDFAQESGRGGRAGERVDSVVLVEKGEVEATMRRKSDDLDVQAMGMFLVGKGCRRGLMSSYLDGRAVECGDIESAACDRCGEGSREWQDSQRKISVEWHKVQEVLDEVRGGCVVCWLVGEVETGEWERHKVMQCTARASLGLSGMQLDVFRRGIRDGGGSHSCRRCWISQKYCATGEDVQNACQWPNVVVPVVRTMASEEEGRRMIRACGYSGEFEGDWREYAEWLGKRHRIRVWGGWLPRWDKEPADGSKGEHKNIKTPKTHDA</sequence>
<keyword evidence="10" id="KW-1185">Reference proteome</keyword>
<evidence type="ECO:0000256" key="4">
    <source>
        <dbReference type="ARBA" id="ARBA00034617"/>
    </source>
</evidence>
<dbReference type="Gene3D" id="3.40.50.300">
    <property type="entry name" value="P-loop containing nucleotide triphosphate hydrolases"/>
    <property type="match status" value="2"/>
</dbReference>
<dbReference type="InterPro" id="IPR001650">
    <property type="entry name" value="Helicase_C-like"/>
</dbReference>
<dbReference type="SMART" id="SM00672">
    <property type="entry name" value="CAP10"/>
    <property type="match status" value="1"/>
</dbReference>
<evidence type="ECO:0000256" key="1">
    <source>
        <dbReference type="ARBA" id="ARBA00005446"/>
    </source>
</evidence>
<keyword evidence="3" id="KW-0067">ATP-binding</keyword>
<comment type="caution">
    <text evidence="9">The sequence shown here is derived from an EMBL/GenBank/DDBJ whole genome shotgun (WGS) entry which is preliminary data.</text>
</comment>
<proteinExistence type="inferred from homology"/>
<dbReference type="EMBL" id="WJXW01000015">
    <property type="protein sequence ID" value="KAF9730190.1"/>
    <property type="molecule type" value="Genomic_DNA"/>
</dbReference>
<comment type="similarity">
    <text evidence="1">Belongs to the helicase family. RecQ subfamily.</text>
</comment>
<dbReference type="InterPro" id="IPR014001">
    <property type="entry name" value="Helicase_ATP-bd"/>
</dbReference>
<dbReference type="PROSITE" id="PS51192">
    <property type="entry name" value="HELICASE_ATP_BIND_1"/>
    <property type="match status" value="1"/>
</dbReference>
<dbReference type="SMART" id="SM00487">
    <property type="entry name" value="DEXDc"/>
    <property type="match status" value="1"/>
</dbReference>
<feature type="domain" description="Helicase C-terminal" evidence="8">
    <location>
        <begin position="1567"/>
        <end position="1719"/>
    </location>
</feature>